<keyword evidence="8" id="KW-0807">Transducer</keyword>
<accession>A0A9W9YH02</accession>
<reference evidence="11" key="1">
    <citation type="submission" date="2023-01" db="EMBL/GenBank/DDBJ databases">
        <title>Genome assembly of the deep-sea coral Lophelia pertusa.</title>
        <authorList>
            <person name="Herrera S."/>
            <person name="Cordes E."/>
        </authorList>
    </citation>
    <scope>NUCLEOTIDE SEQUENCE</scope>
    <source>
        <strain evidence="11">USNM1676648</strain>
        <tissue evidence="11">Polyp</tissue>
    </source>
</reference>
<name>A0A9W9YH02_9CNID</name>
<feature type="transmembrane region" description="Helical" evidence="9">
    <location>
        <begin position="245"/>
        <end position="266"/>
    </location>
</feature>
<dbReference type="SUPFAM" id="SSF81321">
    <property type="entry name" value="Family A G protein-coupled receptor-like"/>
    <property type="match status" value="1"/>
</dbReference>
<proteinExistence type="predicted"/>
<sequence length="367" mass="42036">MNFTTNFNRTNEQGQSQGDFLALRIIQAVGMCLFILTGIPGNFLVCYLVRRTRRLRTVTNLIISNLAVADLGVCLFNIPVSLVTVIYNRWVLTDFVCRIAGFTNALFLFEALWSLALVSISRYWCIVQPAKFSSIFTRRRTMAMITATWILSLLCALPPLFGWSQFVFTIGKATCYFYLSEHLPYTIILAIVVFILPYVLITVPYYKIFRFIRGHSRKMSVNSVSARQFRKGTRSTFQDFKVTKLLLVVVCVFVACWTPHIIVNLMNGFGIIQPIPRILDAISTFLTFLSSSCNPFIYGLMNKKFRKGFRAILCAPCQKCAKPKTQMLERKISGETTRNLSSRSRSSHKRDWKIVPETRNTFYETSV</sequence>
<feature type="transmembrane region" description="Helical" evidence="9">
    <location>
        <begin position="99"/>
        <end position="120"/>
    </location>
</feature>
<evidence type="ECO:0000313" key="11">
    <source>
        <dbReference type="EMBL" id="KAJ7340406.1"/>
    </source>
</evidence>
<dbReference type="AlphaFoldDB" id="A0A9W9YH02"/>
<evidence type="ECO:0000256" key="8">
    <source>
        <dbReference type="ARBA" id="ARBA00023224"/>
    </source>
</evidence>
<dbReference type="GO" id="GO:0004930">
    <property type="term" value="F:G protein-coupled receptor activity"/>
    <property type="evidence" value="ECO:0007669"/>
    <property type="project" value="UniProtKB-KW"/>
</dbReference>
<feature type="domain" description="G-protein coupled receptors family 1 profile" evidence="10">
    <location>
        <begin position="41"/>
        <end position="298"/>
    </location>
</feature>
<dbReference type="SMART" id="SM01381">
    <property type="entry name" value="7TM_GPCR_Srsx"/>
    <property type="match status" value="1"/>
</dbReference>
<keyword evidence="2" id="KW-1003">Cell membrane</keyword>
<dbReference type="Gene3D" id="1.20.1070.10">
    <property type="entry name" value="Rhodopsin 7-helix transmembrane proteins"/>
    <property type="match status" value="1"/>
</dbReference>
<feature type="transmembrane region" description="Helical" evidence="9">
    <location>
        <begin position="61"/>
        <end position="87"/>
    </location>
</feature>
<dbReference type="PANTHER" id="PTHR22752">
    <property type="entry name" value="G PROTEIN-COUPLED RECEPTOR"/>
    <property type="match status" value="1"/>
</dbReference>
<comment type="caution">
    <text evidence="11">The sequence shown here is derived from an EMBL/GenBank/DDBJ whole genome shotgun (WGS) entry which is preliminary data.</text>
</comment>
<evidence type="ECO:0000256" key="3">
    <source>
        <dbReference type="ARBA" id="ARBA00022692"/>
    </source>
</evidence>
<dbReference type="PANTHER" id="PTHR22752:SF14">
    <property type="entry name" value="G-PROTEIN COUPLED RECEPTORS FAMILY 1 PROFILE DOMAIN-CONTAINING PROTEIN"/>
    <property type="match status" value="1"/>
</dbReference>
<dbReference type="Pfam" id="PF00001">
    <property type="entry name" value="7tm_1"/>
    <property type="match status" value="1"/>
</dbReference>
<dbReference type="PROSITE" id="PS50262">
    <property type="entry name" value="G_PROTEIN_RECEP_F1_2"/>
    <property type="match status" value="1"/>
</dbReference>
<gene>
    <name evidence="11" type="ORF">OS493_003152</name>
</gene>
<comment type="subcellular location">
    <subcellularLocation>
        <location evidence="1">Cell membrane</location>
        <topology evidence="1">Multi-pass membrane protein</topology>
    </subcellularLocation>
</comment>
<feature type="transmembrane region" description="Helical" evidence="9">
    <location>
        <begin position="183"/>
        <end position="209"/>
    </location>
</feature>
<dbReference type="CDD" id="cd00637">
    <property type="entry name" value="7tm_classA_rhodopsin-like"/>
    <property type="match status" value="1"/>
</dbReference>
<protein>
    <recommendedName>
        <fullName evidence="10">G-protein coupled receptors family 1 profile domain-containing protein</fullName>
    </recommendedName>
</protein>
<evidence type="ECO:0000256" key="1">
    <source>
        <dbReference type="ARBA" id="ARBA00004651"/>
    </source>
</evidence>
<evidence type="ECO:0000256" key="2">
    <source>
        <dbReference type="ARBA" id="ARBA00022475"/>
    </source>
</evidence>
<dbReference type="InterPro" id="IPR000276">
    <property type="entry name" value="GPCR_Rhodpsn"/>
</dbReference>
<keyword evidence="4 9" id="KW-1133">Transmembrane helix</keyword>
<evidence type="ECO:0000256" key="7">
    <source>
        <dbReference type="ARBA" id="ARBA00023170"/>
    </source>
</evidence>
<feature type="transmembrane region" description="Helical" evidence="9">
    <location>
        <begin position="141"/>
        <end position="163"/>
    </location>
</feature>
<dbReference type="OrthoDB" id="10044919at2759"/>
<evidence type="ECO:0000256" key="4">
    <source>
        <dbReference type="ARBA" id="ARBA00022989"/>
    </source>
</evidence>
<keyword evidence="6 9" id="KW-0472">Membrane</keyword>
<feature type="transmembrane region" description="Helical" evidence="9">
    <location>
        <begin position="278"/>
        <end position="300"/>
    </location>
</feature>
<evidence type="ECO:0000259" key="10">
    <source>
        <dbReference type="PROSITE" id="PS50262"/>
    </source>
</evidence>
<dbReference type="Proteomes" id="UP001163046">
    <property type="component" value="Unassembled WGS sequence"/>
</dbReference>
<keyword evidence="3 9" id="KW-0812">Transmembrane</keyword>
<evidence type="ECO:0000256" key="5">
    <source>
        <dbReference type="ARBA" id="ARBA00023040"/>
    </source>
</evidence>
<keyword evidence="12" id="KW-1185">Reference proteome</keyword>
<organism evidence="11 12">
    <name type="scientific">Desmophyllum pertusum</name>
    <dbReference type="NCBI Taxonomy" id="174260"/>
    <lineage>
        <taxon>Eukaryota</taxon>
        <taxon>Metazoa</taxon>
        <taxon>Cnidaria</taxon>
        <taxon>Anthozoa</taxon>
        <taxon>Hexacorallia</taxon>
        <taxon>Scleractinia</taxon>
        <taxon>Caryophylliina</taxon>
        <taxon>Caryophylliidae</taxon>
        <taxon>Desmophyllum</taxon>
    </lineage>
</organism>
<evidence type="ECO:0000256" key="9">
    <source>
        <dbReference type="SAM" id="Phobius"/>
    </source>
</evidence>
<feature type="transmembrane region" description="Helical" evidence="9">
    <location>
        <begin position="25"/>
        <end position="49"/>
    </location>
</feature>
<dbReference type="EMBL" id="MU827778">
    <property type="protein sequence ID" value="KAJ7340406.1"/>
    <property type="molecule type" value="Genomic_DNA"/>
</dbReference>
<keyword evidence="5" id="KW-0297">G-protein coupled receptor</keyword>
<evidence type="ECO:0000313" key="12">
    <source>
        <dbReference type="Proteomes" id="UP001163046"/>
    </source>
</evidence>
<keyword evidence="7" id="KW-0675">Receptor</keyword>
<evidence type="ECO:0000256" key="6">
    <source>
        <dbReference type="ARBA" id="ARBA00023136"/>
    </source>
</evidence>
<dbReference type="GO" id="GO:0005886">
    <property type="term" value="C:plasma membrane"/>
    <property type="evidence" value="ECO:0007669"/>
    <property type="project" value="UniProtKB-SubCell"/>
</dbReference>
<dbReference type="PRINTS" id="PR00237">
    <property type="entry name" value="GPCRRHODOPSN"/>
</dbReference>
<dbReference type="InterPro" id="IPR017452">
    <property type="entry name" value="GPCR_Rhodpsn_7TM"/>
</dbReference>